<dbReference type="NCBIfam" id="TIGR04183">
    <property type="entry name" value="Por_Secre_tail"/>
    <property type="match status" value="1"/>
</dbReference>
<dbReference type="Proteomes" id="UP000198521">
    <property type="component" value="Unassembled WGS sequence"/>
</dbReference>
<accession>A0A1H7V823</accession>
<dbReference type="Pfam" id="PF17957">
    <property type="entry name" value="Big_7"/>
    <property type="match status" value="2"/>
</dbReference>
<proteinExistence type="predicted"/>
<dbReference type="InterPro" id="IPR022409">
    <property type="entry name" value="PKD/Chitinase_dom"/>
</dbReference>
<keyword evidence="1 2" id="KW-0732">Signal</keyword>
<evidence type="ECO:0000256" key="1">
    <source>
        <dbReference type="ARBA" id="ARBA00022729"/>
    </source>
</evidence>
<evidence type="ECO:0000313" key="4">
    <source>
        <dbReference type="EMBL" id="SEM04897.1"/>
    </source>
</evidence>
<evidence type="ECO:0000313" key="5">
    <source>
        <dbReference type="Proteomes" id="UP000198521"/>
    </source>
</evidence>
<name>A0A1H7V823_AQUAM</name>
<dbReference type="Pfam" id="PF15892">
    <property type="entry name" value="BNR_4"/>
    <property type="match status" value="1"/>
</dbReference>
<dbReference type="Gene3D" id="2.60.40.10">
    <property type="entry name" value="Immunoglobulins"/>
    <property type="match status" value="2"/>
</dbReference>
<dbReference type="STRING" id="1038014.SAMN04487910_3968"/>
<feature type="domain" description="PKD/Chitinase" evidence="3">
    <location>
        <begin position="498"/>
        <end position="586"/>
    </location>
</feature>
<feature type="domain" description="PKD/Chitinase" evidence="3">
    <location>
        <begin position="591"/>
        <end position="682"/>
    </location>
</feature>
<feature type="chain" id="PRO_5011553719" evidence="2">
    <location>
        <begin position="30"/>
        <end position="903"/>
    </location>
</feature>
<dbReference type="RefSeq" id="WP_091411650.1">
    <property type="nucleotide sequence ID" value="NZ_FOAB01000008.1"/>
</dbReference>
<dbReference type="InterPro" id="IPR026444">
    <property type="entry name" value="Secre_tail"/>
</dbReference>
<feature type="signal peptide" evidence="2">
    <location>
        <begin position="1"/>
        <end position="29"/>
    </location>
</feature>
<keyword evidence="5" id="KW-1185">Reference proteome</keyword>
<organism evidence="4 5">
    <name type="scientific">Aquimarina amphilecti</name>
    <dbReference type="NCBI Taxonomy" id="1038014"/>
    <lineage>
        <taxon>Bacteria</taxon>
        <taxon>Pseudomonadati</taxon>
        <taxon>Bacteroidota</taxon>
        <taxon>Flavobacteriia</taxon>
        <taxon>Flavobacteriales</taxon>
        <taxon>Flavobacteriaceae</taxon>
        <taxon>Aquimarina</taxon>
    </lineage>
</organism>
<protein>
    <submittedName>
        <fullName evidence="4">Por secretion system C-terminal sorting domain-containing protein</fullName>
    </submittedName>
</protein>
<dbReference type="SMART" id="SM00089">
    <property type="entry name" value="PKD"/>
    <property type="match status" value="2"/>
</dbReference>
<dbReference type="Pfam" id="PF18962">
    <property type="entry name" value="Por_Secre_tail"/>
    <property type="match status" value="1"/>
</dbReference>
<dbReference type="EMBL" id="FOAB01000008">
    <property type="protein sequence ID" value="SEM04897.1"/>
    <property type="molecule type" value="Genomic_DNA"/>
</dbReference>
<dbReference type="OrthoDB" id="9800925at2"/>
<evidence type="ECO:0000256" key="2">
    <source>
        <dbReference type="SAM" id="SignalP"/>
    </source>
</evidence>
<dbReference type="AlphaFoldDB" id="A0A1H7V823"/>
<sequence>MNYFTNSNKTKTVFACLICFLLANYYSTAQVQLEEETKITDIGLFFDGKKVDRNAPNNGSGYDYFFGNRISAHGDCIKKYKQFVFMTWYKGGKYNRHVMLSRYNTSTGVIKTIEFPHTHTGLNGKWWIGESHNTIAVGVSPKNGTIHMLYDMHSYNNTGFSRNDYFRYAYSEKNAATVPDSDFKLSLFIPDGTNDYTHVSLNGTPDPQQFQDLTYPKFFLNDDGDLLMHMRRGGNDNGAYVFNKYNAGTSKWDRLTQFNKLNAKNNGQQFNWGLYGSMKYINGKLRVGFQRRSANKNDKYLYQNGFYYGYSNDQSGRSQWKDHSGSSVSIPFANADLLKVYEPGNLVSATGKDEVYIVQGFDWTVTDRGDVHIIGKVRDTKNNVTKNVHTYKPAGSSSFITSTNFSGGDQLYTYDNNIYIIGINNNRVYVEKADGGKNNFTRIYAPTNGKKFRHGVPYINDGKLYYYLMEKKSGDKQPLYLQIIDLGIKNEENKPPTVSLTNPAQDNQEFILGETVALGANASDPDGNLDYVNFKINGSFFRQDQDSPFNVTWTPTTAGTYVIGAKAFDKDGLSIEVSRTVIVKEETSNQLPTVSLTNPSQNNQEFILGETVALGANASDPDGNLNYVNFKVNGSFFKQDRDRPFNVTWTPTVSGTYTIGAKAFDKEGLSTEVSRTVIVKSSNSDGGSNSCSFGTPINSGLSAMDKISYSNVHVLGNDGPKLGSFRKFTINWVPANNGLYQFAINTNNGTPEWYVDFKATMTFQLKNSNPEVTLNNTGFEGLDGSYWVTRDTNSFILVSKTKDFAIYFSNSSSVPDCNRSSDIDNIEEKMVVYPNPVKDNIIYIGGLSSKAKVLQIVDLQGRIIKELNSTNTSETMDVSELPSGPYLLISRSKNSKQSFLFIK</sequence>
<gene>
    <name evidence="4" type="ORF">SAMN04487910_3968</name>
</gene>
<reference evidence="4 5" key="1">
    <citation type="submission" date="2016-10" db="EMBL/GenBank/DDBJ databases">
        <authorList>
            <person name="de Groot N.N."/>
        </authorList>
    </citation>
    <scope>NUCLEOTIDE SEQUENCE [LARGE SCALE GENOMIC DNA]</scope>
    <source>
        <strain evidence="4 5">DSM 25232</strain>
    </source>
</reference>
<dbReference type="InterPro" id="IPR013783">
    <property type="entry name" value="Ig-like_fold"/>
</dbReference>
<evidence type="ECO:0000259" key="3">
    <source>
        <dbReference type="SMART" id="SM00089"/>
    </source>
</evidence>